<dbReference type="InterPro" id="IPR000755">
    <property type="entry name" value="A_A_dipeptidase"/>
</dbReference>
<evidence type="ECO:0000256" key="4">
    <source>
        <dbReference type="ARBA" id="ARBA00022801"/>
    </source>
</evidence>
<sequence length="222" mass="25355">MVLFDDERIQNIFVADTEEPFADLRGFHGRIQVDESMAQIASRSEFFCFCRAGVAEKLAESTAFLPRNLSYCVKEAYRPLSIQRRSVNSVLNRYEKQYPDLSRDALLRKVYAYVAPESVAPHPTGGALDLTLVDENGTELPMGTVFNADPAAVQNKTYTETPLITGEEKRNREILGYALEKAGFVNYPSEWWHWSYGDRYWGFVKNTPALYPQIEETGIYKK</sequence>
<feature type="site" description="Transition state stabilizer" evidence="9">
    <location>
        <position position="78"/>
    </location>
</feature>
<protein>
    <recommendedName>
        <fullName evidence="9">D-alanyl-D-alanine dipeptidase</fullName>
        <shortName evidence="9">D-Ala-D-Ala dipeptidase</shortName>
        <ecNumber evidence="9">3.4.13.22</ecNumber>
    </recommendedName>
</protein>
<dbReference type="RefSeq" id="WP_215624689.1">
    <property type="nucleotide sequence ID" value="NZ_CP067089.2"/>
</dbReference>
<dbReference type="GO" id="GO:0008237">
    <property type="term" value="F:metallopeptidase activity"/>
    <property type="evidence" value="ECO:0007669"/>
    <property type="project" value="UniProtKB-KW"/>
</dbReference>
<feature type="binding site" evidence="9">
    <location>
        <position position="193"/>
    </location>
    <ligand>
        <name>Zn(2+)</name>
        <dbReference type="ChEBI" id="CHEBI:29105"/>
        <note>catalytic</note>
    </ligand>
</feature>
<organism evidence="10 11">
    <name type="scientific">Breznakiella homolactica</name>
    <dbReference type="NCBI Taxonomy" id="2798577"/>
    <lineage>
        <taxon>Bacteria</taxon>
        <taxon>Pseudomonadati</taxon>
        <taxon>Spirochaetota</taxon>
        <taxon>Spirochaetia</taxon>
        <taxon>Spirochaetales</taxon>
        <taxon>Breznakiellaceae</taxon>
        <taxon>Breznakiella</taxon>
    </lineage>
</organism>
<gene>
    <name evidence="10" type="ORF">JFL75_10445</name>
</gene>
<keyword evidence="6 9" id="KW-0224">Dipeptidase</keyword>
<accession>A0A7T8B7C9</accession>
<feature type="binding site" evidence="9">
    <location>
        <position position="122"/>
    </location>
    <ligand>
        <name>Zn(2+)</name>
        <dbReference type="ChEBI" id="CHEBI:29105"/>
        <note>catalytic</note>
    </ligand>
</feature>
<proteinExistence type="inferred from homology"/>
<evidence type="ECO:0000256" key="3">
    <source>
        <dbReference type="ARBA" id="ARBA00022723"/>
    </source>
</evidence>
<dbReference type="PANTHER" id="PTHR43126">
    <property type="entry name" value="D-ALANYL-D-ALANINE DIPEPTIDASE"/>
    <property type="match status" value="1"/>
</dbReference>
<feature type="active site" description="Proton donor/acceptor" evidence="9">
    <location>
        <position position="190"/>
    </location>
</feature>
<evidence type="ECO:0000313" key="10">
    <source>
        <dbReference type="EMBL" id="QQO07384.1"/>
    </source>
</evidence>
<dbReference type="HAMAP" id="MF_01924">
    <property type="entry name" value="A_A_dipeptidase"/>
    <property type="match status" value="1"/>
</dbReference>
<keyword evidence="7 9" id="KW-0482">Metalloprotease</keyword>
<evidence type="ECO:0000256" key="7">
    <source>
        <dbReference type="ARBA" id="ARBA00023049"/>
    </source>
</evidence>
<dbReference type="Pfam" id="PF01427">
    <property type="entry name" value="Peptidase_M15"/>
    <property type="match status" value="1"/>
</dbReference>
<dbReference type="EMBL" id="CP067089">
    <property type="protein sequence ID" value="QQO07384.1"/>
    <property type="molecule type" value="Genomic_DNA"/>
</dbReference>
<comment type="cofactor">
    <cofactor evidence="9">
        <name>Zn(2+)</name>
        <dbReference type="ChEBI" id="CHEBI:29105"/>
    </cofactor>
    <text evidence="9">Binds 1 zinc ion per subunit.</text>
</comment>
<evidence type="ECO:0000256" key="8">
    <source>
        <dbReference type="ARBA" id="ARBA00023316"/>
    </source>
</evidence>
<feature type="binding site" evidence="9">
    <location>
        <position position="129"/>
    </location>
    <ligand>
        <name>Zn(2+)</name>
        <dbReference type="ChEBI" id="CHEBI:29105"/>
        <note>catalytic</note>
    </ligand>
</feature>
<name>A0A7T8B7C9_9SPIR</name>
<dbReference type="AlphaFoldDB" id="A0A7T8B7C9"/>
<evidence type="ECO:0000256" key="1">
    <source>
        <dbReference type="ARBA" id="ARBA00001362"/>
    </source>
</evidence>
<reference evidence="10" key="1">
    <citation type="submission" date="2021-01" db="EMBL/GenBank/DDBJ databases">
        <title>Description of Breznakiella homolactica.</title>
        <authorList>
            <person name="Song Y."/>
            <person name="Brune A."/>
        </authorList>
    </citation>
    <scope>NUCLEOTIDE SEQUENCE</scope>
    <source>
        <strain evidence="10">RmG30</strain>
    </source>
</reference>
<keyword evidence="5 9" id="KW-0862">Zinc</keyword>
<comment type="function">
    <text evidence="9">Catalyzes hydrolysis of the D-alanyl-D-alanine dipeptide.</text>
</comment>
<evidence type="ECO:0000256" key="9">
    <source>
        <dbReference type="HAMAP-Rule" id="MF_01924"/>
    </source>
</evidence>
<dbReference type="CDD" id="cd14843">
    <property type="entry name" value="D-Ala-D-Ala_dipeptidase_like"/>
    <property type="match status" value="1"/>
</dbReference>
<keyword evidence="8" id="KW-0961">Cell wall biogenesis/degradation</keyword>
<dbReference type="SUPFAM" id="SSF55166">
    <property type="entry name" value="Hedgehog/DD-peptidase"/>
    <property type="match status" value="1"/>
</dbReference>
<keyword evidence="4 9" id="KW-0378">Hydrolase</keyword>
<dbReference type="KEGG" id="bhc:JFL75_10445"/>
<evidence type="ECO:0000256" key="2">
    <source>
        <dbReference type="ARBA" id="ARBA00022670"/>
    </source>
</evidence>
<dbReference type="EC" id="3.4.13.22" evidence="9"/>
<keyword evidence="2 9" id="KW-0645">Protease</keyword>
<evidence type="ECO:0000256" key="5">
    <source>
        <dbReference type="ARBA" id="ARBA00022833"/>
    </source>
</evidence>
<dbReference type="GO" id="GO:0071555">
    <property type="term" value="P:cell wall organization"/>
    <property type="evidence" value="ECO:0007669"/>
    <property type="project" value="UniProtKB-KW"/>
</dbReference>
<evidence type="ECO:0000256" key="6">
    <source>
        <dbReference type="ARBA" id="ARBA00022997"/>
    </source>
</evidence>
<evidence type="ECO:0000313" key="11">
    <source>
        <dbReference type="Proteomes" id="UP000595917"/>
    </source>
</evidence>
<comment type="similarity">
    <text evidence="9">Belongs to the peptidase M15D family.</text>
</comment>
<dbReference type="GO" id="GO:0006508">
    <property type="term" value="P:proteolysis"/>
    <property type="evidence" value="ECO:0007669"/>
    <property type="project" value="UniProtKB-KW"/>
</dbReference>
<dbReference type="GO" id="GO:0160237">
    <property type="term" value="F:D-Ala-D-Ala dipeptidase activity"/>
    <property type="evidence" value="ECO:0007669"/>
    <property type="project" value="UniProtKB-EC"/>
</dbReference>
<keyword evidence="11" id="KW-1185">Reference proteome</keyword>
<dbReference type="Proteomes" id="UP000595917">
    <property type="component" value="Chromosome"/>
</dbReference>
<dbReference type="PANTHER" id="PTHR43126:SF2">
    <property type="entry name" value="D-ALANYL-D-ALANINE DIPEPTIDASE"/>
    <property type="match status" value="1"/>
</dbReference>
<dbReference type="InterPro" id="IPR009045">
    <property type="entry name" value="Zn_M74/Hedgehog-like"/>
</dbReference>
<dbReference type="Gene3D" id="3.30.1380.10">
    <property type="match status" value="1"/>
</dbReference>
<keyword evidence="3 9" id="KW-0479">Metal-binding</keyword>
<comment type="catalytic activity">
    <reaction evidence="1 9">
        <text>D-alanyl-D-alanine + H2O = 2 D-alanine</text>
        <dbReference type="Rhea" id="RHEA:20661"/>
        <dbReference type="ChEBI" id="CHEBI:15377"/>
        <dbReference type="ChEBI" id="CHEBI:57416"/>
        <dbReference type="ChEBI" id="CHEBI:57822"/>
        <dbReference type="EC" id="3.4.13.22"/>
    </reaction>
</comment>
<dbReference type="GO" id="GO:0008270">
    <property type="term" value="F:zinc ion binding"/>
    <property type="evidence" value="ECO:0007669"/>
    <property type="project" value="UniProtKB-UniRule"/>
</dbReference>